<dbReference type="GO" id="GO:0005375">
    <property type="term" value="F:copper ion transmembrane transporter activity"/>
    <property type="evidence" value="ECO:0007669"/>
    <property type="project" value="UniProtKB-UniRule"/>
</dbReference>
<feature type="signal peptide" evidence="5">
    <location>
        <begin position="1"/>
        <end position="30"/>
    </location>
</feature>
<feature type="transmembrane region" description="Helical" evidence="4">
    <location>
        <begin position="209"/>
        <end position="229"/>
    </location>
</feature>
<dbReference type="GeneID" id="20525042"/>
<comment type="subcellular location">
    <subcellularLocation>
        <location evidence="4">Membrane</location>
        <topology evidence="4">Multi-pass membrane protein</topology>
    </subcellularLocation>
</comment>
<evidence type="ECO:0000256" key="1">
    <source>
        <dbReference type="ARBA" id="ARBA00022692"/>
    </source>
</evidence>
<dbReference type="eggNOG" id="ENOG502R805">
    <property type="taxonomic scope" value="Eukaryota"/>
</dbReference>
<keyword evidence="4" id="KW-0406">Ion transport</keyword>
<keyword evidence="3 4" id="KW-0472">Membrane</keyword>
<dbReference type="GO" id="GO:0016020">
    <property type="term" value="C:membrane"/>
    <property type="evidence" value="ECO:0007669"/>
    <property type="project" value="UniProtKB-SubCell"/>
</dbReference>
<reference evidence="6" key="1">
    <citation type="submission" date="2013-04" db="EMBL/GenBank/DDBJ databases">
        <title>The Genome Sequence of Fonticula alba ATCC 38817.</title>
        <authorList>
            <consortium name="The Broad Institute Genomics Platform"/>
            <person name="Russ C."/>
            <person name="Cuomo C."/>
            <person name="Burger G."/>
            <person name="Gray M.W."/>
            <person name="Holland P.W.H."/>
            <person name="King N."/>
            <person name="Lang F.B.F."/>
            <person name="Roger A.J."/>
            <person name="Ruiz-Trillo I."/>
            <person name="Brown M."/>
            <person name="Walker B."/>
            <person name="Young S."/>
            <person name="Zeng Q."/>
            <person name="Gargeya S."/>
            <person name="Fitzgerald M."/>
            <person name="Haas B."/>
            <person name="Abouelleil A."/>
            <person name="Allen A.W."/>
            <person name="Alvarado L."/>
            <person name="Arachchi H.M."/>
            <person name="Berlin A.M."/>
            <person name="Chapman S.B."/>
            <person name="Gainer-Dewar J."/>
            <person name="Goldberg J."/>
            <person name="Griggs A."/>
            <person name="Gujja S."/>
            <person name="Hansen M."/>
            <person name="Howarth C."/>
            <person name="Imamovic A."/>
            <person name="Ireland A."/>
            <person name="Larimer J."/>
            <person name="McCowan C."/>
            <person name="Murphy C."/>
            <person name="Pearson M."/>
            <person name="Poon T.W."/>
            <person name="Priest M."/>
            <person name="Roberts A."/>
            <person name="Saif S."/>
            <person name="Shea T."/>
            <person name="Sisk P."/>
            <person name="Sykes S."/>
            <person name="Wortman J."/>
            <person name="Nusbaum C."/>
            <person name="Birren B."/>
        </authorList>
    </citation>
    <scope>NUCLEOTIDE SEQUENCE [LARGE SCALE GENOMIC DNA]</scope>
    <source>
        <strain evidence="6">ATCC 38817</strain>
    </source>
</reference>
<accession>A0A058ZFN4</accession>
<gene>
    <name evidence="6" type="ORF">H696_00317</name>
</gene>
<keyword evidence="2 4" id="KW-1133">Transmembrane helix</keyword>
<dbReference type="InterPro" id="IPR012348">
    <property type="entry name" value="RNR-like"/>
</dbReference>
<keyword evidence="4" id="KW-0186">Copper</keyword>
<evidence type="ECO:0000256" key="4">
    <source>
        <dbReference type="RuleBase" id="RU367022"/>
    </source>
</evidence>
<feature type="transmembrane region" description="Helical" evidence="4">
    <location>
        <begin position="328"/>
        <end position="347"/>
    </location>
</feature>
<keyword evidence="5" id="KW-0732">Signal</keyword>
<dbReference type="PANTHER" id="PTHR12483:SF115">
    <property type="entry name" value="COPPER TRANSPORT PROTEIN"/>
    <property type="match status" value="1"/>
</dbReference>
<keyword evidence="7" id="KW-1185">Reference proteome</keyword>
<evidence type="ECO:0000256" key="3">
    <source>
        <dbReference type="ARBA" id="ARBA00023136"/>
    </source>
</evidence>
<evidence type="ECO:0000313" key="7">
    <source>
        <dbReference type="Proteomes" id="UP000030693"/>
    </source>
</evidence>
<dbReference type="EMBL" id="KB932201">
    <property type="protein sequence ID" value="KCV72738.1"/>
    <property type="molecule type" value="Genomic_DNA"/>
</dbReference>
<name>A0A058ZFN4_FONAL</name>
<comment type="similarity">
    <text evidence="4">Belongs to the copper transporter (Ctr) (TC 1.A.56) family. SLC31A subfamily.</text>
</comment>
<sequence>MIKPRRARAPGRPAMFPLFALLAVMLTVLGAFLMTAPMADARMPTCPSCGMDAIEENPVLWKHGQRTLFCGMGHKAERADPSLVVVGEATGPAEAFDSDLEPAHCPVCGMTAPDPAHRDAHAHRAEIRNGQSVWTCSAGCARMFSEDPNKYLAPAGGEPGSSDSSHHPPAPAYCTGATVMLNGFSFGGPGQTCVRFLFVDWDLTSQARVIGACIGTIVLCFLLEAIVALRGYLVSASTPSGSTSKCPSMAAARVAGGSGAPATGTSNNASPSSEKVLNYDSAAEAPILSGNGRRAPMKRTALWHVGNFLLLAAAIALAYAVMLLIMTYHAGLFISVVIGLAVGRLACQAAAASALSRVRLHCGPAAQTGPDQGIFNEPIDRCCDI</sequence>
<proteinExistence type="inferred from homology"/>
<dbReference type="AlphaFoldDB" id="A0A058ZFN4"/>
<evidence type="ECO:0000256" key="2">
    <source>
        <dbReference type="ARBA" id="ARBA00022989"/>
    </source>
</evidence>
<dbReference type="OMA" id="SAGCARM"/>
<dbReference type="PANTHER" id="PTHR12483">
    <property type="entry name" value="SOLUTE CARRIER FAMILY 31 COPPER TRANSPORTERS"/>
    <property type="match status" value="1"/>
</dbReference>
<dbReference type="Proteomes" id="UP000030693">
    <property type="component" value="Unassembled WGS sequence"/>
</dbReference>
<dbReference type="Gene3D" id="1.10.620.20">
    <property type="entry name" value="Ribonucleotide Reductase, subunit A"/>
    <property type="match status" value="1"/>
</dbReference>
<feature type="chain" id="PRO_5001572080" description="Copper transport protein" evidence="5">
    <location>
        <begin position="31"/>
        <end position="385"/>
    </location>
</feature>
<keyword evidence="1 4" id="KW-0812">Transmembrane</keyword>
<dbReference type="GO" id="GO:0016491">
    <property type="term" value="F:oxidoreductase activity"/>
    <property type="evidence" value="ECO:0007669"/>
    <property type="project" value="InterPro"/>
</dbReference>
<feature type="transmembrane region" description="Helical" evidence="4">
    <location>
        <begin position="301"/>
        <end position="322"/>
    </location>
</feature>
<evidence type="ECO:0000313" key="6">
    <source>
        <dbReference type="EMBL" id="KCV72738.1"/>
    </source>
</evidence>
<dbReference type="InterPro" id="IPR007274">
    <property type="entry name" value="Cop_transporter"/>
</dbReference>
<keyword evidence="4" id="KW-0187">Copper transport</keyword>
<protein>
    <recommendedName>
        <fullName evidence="4">Copper transport protein</fullName>
    </recommendedName>
</protein>
<organism evidence="6">
    <name type="scientific">Fonticula alba</name>
    <name type="common">Slime mold</name>
    <dbReference type="NCBI Taxonomy" id="691883"/>
    <lineage>
        <taxon>Eukaryota</taxon>
        <taxon>Rotosphaerida</taxon>
        <taxon>Fonticulaceae</taxon>
        <taxon>Fonticula</taxon>
    </lineage>
</organism>
<dbReference type="RefSeq" id="XP_009492439.1">
    <property type="nucleotide sequence ID" value="XM_009494164.1"/>
</dbReference>
<keyword evidence="4" id="KW-0813">Transport</keyword>
<dbReference type="Pfam" id="PF04145">
    <property type="entry name" value="Ctr"/>
    <property type="match status" value="1"/>
</dbReference>
<evidence type="ECO:0000256" key="5">
    <source>
        <dbReference type="SAM" id="SignalP"/>
    </source>
</evidence>